<protein>
    <submittedName>
        <fullName evidence="1">Uncharacterized protein</fullName>
    </submittedName>
</protein>
<evidence type="ECO:0000313" key="2">
    <source>
        <dbReference type="Proteomes" id="UP000324143"/>
    </source>
</evidence>
<dbReference type="AlphaFoldDB" id="A0A5D0MG11"/>
<sequence length="806" mass="93417">MKKIKMKVFFKFTANSINYTSGDIEVAIKKLNLDINMNTFLKQKLIVKECRLEEISVKIKKNEFKKNKSIKKNRKNNISAEGSDKVSYERILGRKFPFDIIINRFSLENINANFQDEIILKNFDINGKFLLQNNIYSSEINAYLSTEKDSKLFLSNINKNYTSDIDLKISKKKEKITILNNINLKELNNKSNSYSMDFDIKGDLLDRYFIFNELNLKFKDKKLASISSLKTEFDDRLKHISFKNMLLRFQIKNVLEAINDNFYRIENVKAQGEIIVTGNGNQKNYTALINFNNVNFSYKKMIDLENFTGKINLSGRYDKINIKNNLDFDELILNYKDRKESLEKMSLNSTVVLNNYIQFESMKLENFKCSILDGIIKAKGFLSKNQSNDLTLDIENLNFLKNFNIPVIAVFNGKLNIQGKGLDDIKLQPDFKIEDLDYRDREKNMRLYIPSTELKGDIYYNYYSSSFYLDGLTASFLENTSMVLNGSITSIANPDVNLTLSGSSFNLSEINKIYSGEYIDEMSGEFSLNGNFIKENRDIDLYFSGKFENCNYSYDNIEIKSLDGKLETIYNSEFKYSVMNMNVQQVKIMDSSFNYINLELPVNLNKTEDNVYKNNFFIENFNYRMYSGNKLEGIIHVNGKNIYLEDIYSNFMGGQIGVDFEFNTEKRNINLSLSGINLNFSRERNSPDKSEISFVSKIKGSKDDVEGFFDITKIDKDVLNDLLINLDPDKKNPQINLIRKKLNKFGVVPKKISIIISNGYVDIYPELGFRTKSIFAAFISFFVGSVEVEPIKKIPLEKFLKEINIE</sequence>
<dbReference type="Proteomes" id="UP000324143">
    <property type="component" value="Unassembled WGS sequence"/>
</dbReference>
<accession>A0A5D0MG11</accession>
<gene>
    <name evidence="1" type="ORF">FXF47_04555</name>
</gene>
<proteinExistence type="predicted"/>
<comment type="caution">
    <text evidence="1">The sequence shown here is derived from an EMBL/GenBank/DDBJ whole genome shotgun (WGS) entry which is preliminary data.</text>
</comment>
<dbReference type="EMBL" id="VSIX01000038">
    <property type="protein sequence ID" value="TYB31352.1"/>
    <property type="molecule type" value="Genomic_DNA"/>
</dbReference>
<evidence type="ECO:0000313" key="1">
    <source>
        <dbReference type="EMBL" id="TYB31352.1"/>
    </source>
</evidence>
<reference evidence="1" key="1">
    <citation type="submission" date="2019-08" db="EMBL/GenBank/DDBJ databases">
        <title>Genomic characterization of a novel candidate phylum (ARYD3) from a high temperature, high salinity tertiary oil reservoir in north central Oklahoma, USA.</title>
        <authorList>
            <person name="Youssef N.H."/>
            <person name="Yadav A."/>
            <person name="Elshahed M.S."/>
        </authorList>
    </citation>
    <scope>NUCLEOTIDE SEQUENCE [LARGE SCALE GENOMIC DNA]</scope>
    <source>
        <strain evidence="1">ARYD3</strain>
    </source>
</reference>
<organism evidence="1 2">
    <name type="scientific">Candidatus Mcinerneyibacterium aminivorans</name>
    <dbReference type="NCBI Taxonomy" id="2703815"/>
    <lineage>
        <taxon>Bacteria</taxon>
        <taxon>Candidatus Macinerneyibacteriota</taxon>
        <taxon>Candidatus Mcinerneyibacteria</taxon>
        <taxon>Candidatus Mcinerneyibacteriales</taxon>
        <taxon>Candidatus Mcinerneyibacteriaceae</taxon>
        <taxon>Candidatus Mcinerneyibacterium</taxon>
    </lineage>
</organism>
<name>A0A5D0MG11_9BACT</name>
<keyword evidence="2" id="KW-1185">Reference proteome</keyword>